<keyword evidence="2" id="KW-1185">Reference proteome</keyword>
<proteinExistence type="predicted"/>
<name>A0ABS3KVH1_9PROT</name>
<dbReference type="EMBL" id="JACTNG010000010">
    <property type="protein sequence ID" value="MBO1080867.1"/>
    <property type="molecule type" value="Genomic_DNA"/>
</dbReference>
<gene>
    <name evidence="1" type="ORF">IAI61_17635</name>
</gene>
<organism evidence="1 2">
    <name type="scientific">Roseomonas haemaphysalidis</name>
    <dbReference type="NCBI Taxonomy" id="2768162"/>
    <lineage>
        <taxon>Bacteria</taxon>
        <taxon>Pseudomonadati</taxon>
        <taxon>Pseudomonadota</taxon>
        <taxon>Alphaproteobacteria</taxon>
        <taxon>Acetobacterales</taxon>
        <taxon>Roseomonadaceae</taxon>
        <taxon>Roseomonas</taxon>
    </lineage>
</organism>
<dbReference type="RefSeq" id="WP_207419037.1">
    <property type="nucleotide sequence ID" value="NZ_CP061177.1"/>
</dbReference>
<reference evidence="1 2" key="1">
    <citation type="submission" date="2020-09" db="EMBL/GenBank/DDBJ databases">
        <title>Roseomonas.</title>
        <authorList>
            <person name="Zhu W."/>
        </authorList>
    </citation>
    <scope>NUCLEOTIDE SEQUENCE [LARGE SCALE GENOMIC DNA]</scope>
    <source>
        <strain evidence="1 2">573</strain>
    </source>
</reference>
<dbReference type="Proteomes" id="UP001518989">
    <property type="component" value="Unassembled WGS sequence"/>
</dbReference>
<evidence type="ECO:0000313" key="2">
    <source>
        <dbReference type="Proteomes" id="UP001518989"/>
    </source>
</evidence>
<accession>A0ABS3KVH1</accession>
<protein>
    <submittedName>
        <fullName evidence="1">Uncharacterized protein</fullName>
    </submittedName>
</protein>
<evidence type="ECO:0000313" key="1">
    <source>
        <dbReference type="EMBL" id="MBO1080867.1"/>
    </source>
</evidence>
<comment type="caution">
    <text evidence="1">The sequence shown here is derived from an EMBL/GenBank/DDBJ whole genome shotgun (WGS) entry which is preliminary data.</text>
</comment>
<sequence>MGVIDEMPLPWRRNAYLQQLRRSALHAREKRERRMWARLYVEAKRRFLIAEVV</sequence>